<gene>
    <name evidence="1" type="ORF">C3Z13_00485</name>
</gene>
<accession>A0ABX4ZUQ7</accession>
<proteinExistence type="predicted"/>
<dbReference type="Proteomes" id="UP000237229">
    <property type="component" value="Unassembled WGS sequence"/>
</dbReference>
<protein>
    <submittedName>
        <fullName evidence="1">Uncharacterized protein</fullName>
    </submittedName>
</protein>
<keyword evidence="2" id="KW-1185">Reference proteome</keyword>
<name>A0ABX4ZUQ7_9PAST</name>
<evidence type="ECO:0000313" key="2">
    <source>
        <dbReference type="Proteomes" id="UP000237229"/>
    </source>
</evidence>
<reference evidence="1 2" key="1">
    <citation type="submission" date="2018-02" db="EMBL/GenBank/DDBJ databases">
        <title>Classification genera of Pasteurellaceae by whole genome sequence comparison.</title>
        <authorList>
            <person name="Christensen H."/>
        </authorList>
    </citation>
    <scope>NUCLEOTIDE SEQUENCE [LARGE SCALE GENOMIC DNA]</scope>
    <source>
        <strain evidence="1 2">20186H4H1</strain>
    </source>
</reference>
<organism evidence="1 2">
    <name type="scientific">Avibacterium endocarditidis</name>
    <dbReference type="NCBI Taxonomy" id="380674"/>
    <lineage>
        <taxon>Bacteria</taxon>
        <taxon>Pseudomonadati</taxon>
        <taxon>Pseudomonadota</taxon>
        <taxon>Gammaproteobacteria</taxon>
        <taxon>Pasteurellales</taxon>
        <taxon>Pasteurellaceae</taxon>
        <taxon>Avibacterium</taxon>
    </lineage>
</organism>
<dbReference type="RefSeq" id="WP_146256841.1">
    <property type="nucleotide sequence ID" value="NZ_JBMMGM010000028.1"/>
</dbReference>
<comment type="caution">
    <text evidence="1">The sequence shown here is derived from an EMBL/GenBank/DDBJ whole genome shotgun (WGS) entry which is preliminary data.</text>
</comment>
<evidence type="ECO:0000313" key="1">
    <source>
        <dbReference type="EMBL" id="POY43192.1"/>
    </source>
</evidence>
<sequence>MANKSVSVLTVPDCLIDLDSQYFFCSSSGMSDEERLRFFEKRIFPLWYERRYSLHQLANALIQFDISLWTAPEVGLTNKNAFAFWMRFEKQYQGDILVQCELLEQGRIH</sequence>
<dbReference type="EMBL" id="PQVI01000003">
    <property type="protein sequence ID" value="POY43192.1"/>
    <property type="molecule type" value="Genomic_DNA"/>
</dbReference>